<dbReference type="Proteomes" id="UP000193866">
    <property type="component" value="Unassembled WGS sequence"/>
</dbReference>
<feature type="domain" description="Probable transposase IS891/IS1136/IS1341" evidence="8">
    <location>
        <begin position="172"/>
        <end position="278"/>
    </location>
</feature>
<dbReference type="RefSeq" id="WP_085266119.1">
    <property type="nucleotide sequence ID" value="NZ_LQPG01000035.1"/>
</dbReference>
<dbReference type="InterPro" id="IPR010095">
    <property type="entry name" value="Cas12f1-like_TNB"/>
</dbReference>
<evidence type="ECO:0000259" key="10">
    <source>
        <dbReference type="Pfam" id="PF12323"/>
    </source>
</evidence>
<keyword evidence="2" id="KW-0815">Transposition</keyword>
<evidence type="ECO:0000256" key="3">
    <source>
        <dbReference type="ARBA" id="ARBA00022723"/>
    </source>
</evidence>
<dbReference type="GO" id="GO:0006310">
    <property type="term" value="P:DNA recombination"/>
    <property type="evidence" value="ECO:0007669"/>
    <property type="project" value="UniProtKB-KW"/>
</dbReference>
<reference evidence="11 12" key="1">
    <citation type="submission" date="2016-01" db="EMBL/GenBank/DDBJ databases">
        <title>The new phylogeny of the genus Mycobacterium.</title>
        <authorList>
            <person name="Tarcisio F."/>
            <person name="Conor M."/>
            <person name="Antonella G."/>
            <person name="Elisabetta G."/>
            <person name="Giulia F.S."/>
            <person name="Sara T."/>
            <person name="Anna F."/>
            <person name="Clotilde B."/>
            <person name="Roberto B."/>
            <person name="Veronica D.S."/>
            <person name="Fabio R."/>
            <person name="Monica P."/>
            <person name="Olivier J."/>
            <person name="Enrico T."/>
            <person name="Nicola S."/>
        </authorList>
    </citation>
    <scope>NUCLEOTIDE SEQUENCE [LARGE SCALE GENOMIC DNA]</scope>
    <source>
        <strain evidence="11 12">DSM 45394</strain>
    </source>
</reference>
<dbReference type="InterPro" id="IPR021027">
    <property type="entry name" value="Transposase_put_HTH"/>
</dbReference>
<feature type="domain" description="Cas12f1-like TNB" evidence="9">
    <location>
        <begin position="305"/>
        <end position="372"/>
    </location>
</feature>
<keyword evidence="3" id="KW-0479">Metal-binding</keyword>
<dbReference type="AlphaFoldDB" id="A0A1X1YBR9"/>
<feature type="region of interest" description="Disordered" evidence="7">
    <location>
        <begin position="388"/>
        <end position="417"/>
    </location>
</feature>
<dbReference type="GO" id="GO:0003677">
    <property type="term" value="F:DNA binding"/>
    <property type="evidence" value="ECO:0007669"/>
    <property type="project" value="UniProtKB-KW"/>
</dbReference>
<dbReference type="Pfam" id="PF07282">
    <property type="entry name" value="Cas12f1-like_TNB"/>
    <property type="match status" value="1"/>
</dbReference>
<evidence type="ECO:0000256" key="5">
    <source>
        <dbReference type="ARBA" id="ARBA00023125"/>
    </source>
</evidence>
<gene>
    <name evidence="11" type="ORF">AWC16_18955</name>
</gene>
<dbReference type="EMBL" id="LQPG01000035">
    <property type="protein sequence ID" value="ORW08481.1"/>
    <property type="molecule type" value="Genomic_DNA"/>
</dbReference>
<comment type="caution">
    <text evidence="11">The sequence shown here is derived from an EMBL/GenBank/DDBJ whole genome shotgun (WGS) entry which is preliminary data.</text>
</comment>
<keyword evidence="12" id="KW-1185">Reference proteome</keyword>
<comment type="similarity">
    <text evidence="1">In the C-terminal section; belongs to the transposase 35 family.</text>
</comment>
<dbReference type="InterPro" id="IPR001959">
    <property type="entry name" value="Transposase"/>
</dbReference>
<evidence type="ECO:0000256" key="1">
    <source>
        <dbReference type="ARBA" id="ARBA00008761"/>
    </source>
</evidence>
<name>A0A1X1YBR9_9MYCO</name>
<proteinExistence type="inferred from homology"/>
<dbReference type="GO" id="GO:0032196">
    <property type="term" value="P:transposition"/>
    <property type="evidence" value="ECO:0007669"/>
    <property type="project" value="UniProtKB-KW"/>
</dbReference>
<keyword evidence="5" id="KW-0238">DNA-binding</keyword>
<organism evidence="11 12">
    <name type="scientific">Mycolicibacter longobardus</name>
    <dbReference type="NCBI Taxonomy" id="1108812"/>
    <lineage>
        <taxon>Bacteria</taxon>
        <taxon>Bacillati</taxon>
        <taxon>Actinomycetota</taxon>
        <taxon>Actinomycetes</taxon>
        <taxon>Mycobacteriales</taxon>
        <taxon>Mycobacteriaceae</taxon>
        <taxon>Mycolicibacter</taxon>
    </lineage>
</organism>
<sequence length="417" mass="46182">MLTGRRFRVEFTGEQEMFAERIGSVCRAVWNTGLEQRREYRRGGAWMNYGPQARELAEAKTEHPWLKDVPGHCLQQTLMDLDKACRTHGTWKVRWRSGRWWSPAFRFPEGSKMVVEKLNRRHGRVKLPKLGWVKFRMSRFLDGEVIRSATISRDGGAWFVSFLVDDGRQAPSAHSVPGTAVGVDRGVVVAVATSDGQLLDREFVTAGERRRALVLQRRLSRSAKRGRNRDKARAALTGLRARERHRRTDFCAQSAHRLTVGNALVAVEDLKTKQMTRSAKGTLNQPGRNVAAKSGLNRAILGKGWHQFSLALQSASRYTGTLVVKVPAAYTSQRCSACGQVDPKSRESQAVFRCTSCHYGPVHADVNAAVNILAAGLAVTACREPTTPAGVVGPLKQEPAGNREELLLQPRNAAPAA</sequence>
<dbReference type="STRING" id="1108812.AWC16_18955"/>
<evidence type="ECO:0000313" key="12">
    <source>
        <dbReference type="Proteomes" id="UP000193866"/>
    </source>
</evidence>
<dbReference type="Pfam" id="PF12323">
    <property type="entry name" value="HTH_OrfB_IS605"/>
    <property type="match status" value="1"/>
</dbReference>
<dbReference type="GO" id="GO:0046872">
    <property type="term" value="F:metal ion binding"/>
    <property type="evidence" value="ECO:0007669"/>
    <property type="project" value="UniProtKB-KW"/>
</dbReference>
<keyword evidence="6" id="KW-0233">DNA recombination</keyword>
<protein>
    <submittedName>
        <fullName evidence="11">Transposase</fullName>
    </submittedName>
</protein>
<dbReference type="NCBIfam" id="NF040570">
    <property type="entry name" value="guided_TnpB"/>
    <property type="match status" value="1"/>
</dbReference>
<dbReference type="OrthoDB" id="6230307at2"/>
<evidence type="ECO:0000313" key="11">
    <source>
        <dbReference type="EMBL" id="ORW08481.1"/>
    </source>
</evidence>
<evidence type="ECO:0000256" key="6">
    <source>
        <dbReference type="ARBA" id="ARBA00023172"/>
    </source>
</evidence>
<keyword evidence="4" id="KW-0862">Zinc</keyword>
<evidence type="ECO:0000259" key="8">
    <source>
        <dbReference type="Pfam" id="PF01385"/>
    </source>
</evidence>
<dbReference type="Pfam" id="PF01385">
    <property type="entry name" value="OrfB_IS605"/>
    <property type="match status" value="1"/>
</dbReference>
<evidence type="ECO:0000259" key="9">
    <source>
        <dbReference type="Pfam" id="PF07282"/>
    </source>
</evidence>
<evidence type="ECO:0000256" key="4">
    <source>
        <dbReference type="ARBA" id="ARBA00022833"/>
    </source>
</evidence>
<evidence type="ECO:0000256" key="7">
    <source>
        <dbReference type="SAM" id="MobiDB-lite"/>
    </source>
</evidence>
<feature type="domain" description="Transposase putative helix-turn-helix" evidence="10">
    <location>
        <begin position="1"/>
        <end position="41"/>
    </location>
</feature>
<evidence type="ECO:0000256" key="2">
    <source>
        <dbReference type="ARBA" id="ARBA00022578"/>
    </source>
</evidence>
<accession>A0A1X1YBR9</accession>